<dbReference type="Pfam" id="PF00912">
    <property type="entry name" value="Transgly"/>
    <property type="match status" value="1"/>
</dbReference>
<comment type="caution">
    <text evidence="16">The sequence shown here is derived from an EMBL/GenBank/DDBJ whole genome shotgun (WGS) entry which is preliminary data.</text>
</comment>
<comment type="pathway">
    <text evidence="1">Cell wall biogenesis; peptidoglycan biosynthesis.</text>
</comment>
<evidence type="ECO:0000256" key="1">
    <source>
        <dbReference type="ARBA" id="ARBA00004752"/>
    </source>
</evidence>
<comment type="similarity">
    <text evidence="3">In the N-terminal section; belongs to the glycosyltransferase 51 family.</text>
</comment>
<name>A0ABW4N707_9CAUL</name>
<dbReference type="InterPro" id="IPR050396">
    <property type="entry name" value="Glycosyltr_51/Transpeptidase"/>
</dbReference>
<evidence type="ECO:0000313" key="17">
    <source>
        <dbReference type="Proteomes" id="UP001597237"/>
    </source>
</evidence>
<keyword evidence="6 16" id="KW-0328">Glycosyltransferase</keyword>
<keyword evidence="7 16" id="KW-0808">Transferase</keyword>
<evidence type="ECO:0000313" key="16">
    <source>
        <dbReference type="EMBL" id="MFD1785895.1"/>
    </source>
</evidence>
<evidence type="ECO:0000256" key="9">
    <source>
        <dbReference type="ARBA" id="ARBA00023268"/>
    </source>
</evidence>
<evidence type="ECO:0000256" key="6">
    <source>
        <dbReference type="ARBA" id="ARBA00022676"/>
    </source>
</evidence>
<evidence type="ECO:0000256" key="12">
    <source>
        <dbReference type="SAM" id="MobiDB-lite"/>
    </source>
</evidence>
<keyword evidence="8" id="KW-0378">Hydrolase</keyword>
<evidence type="ECO:0000256" key="4">
    <source>
        <dbReference type="ARBA" id="ARBA00022645"/>
    </source>
</evidence>
<dbReference type="NCBIfam" id="TIGR02074">
    <property type="entry name" value="PBP_1a_fam"/>
    <property type="match status" value="1"/>
</dbReference>
<reference evidence="17" key="1">
    <citation type="journal article" date="2019" name="Int. J. Syst. Evol. Microbiol.">
        <title>The Global Catalogue of Microorganisms (GCM) 10K type strain sequencing project: providing services to taxonomists for standard genome sequencing and annotation.</title>
        <authorList>
            <consortium name="The Broad Institute Genomics Platform"/>
            <consortium name="The Broad Institute Genome Sequencing Center for Infectious Disease"/>
            <person name="Wu L."/>
            <person name="Ma J."/>
        </authorList>
    </citation>
    <scope>NUCLEOTIDE SEQUENCE [LARGE SCALE GENOMIC DNA]</scope>
    <source>
        <strain evidence="17">DFY28</strain>
    </source>
</reference>
<comment type="catalytic activity">
    <reaction evidence="11">
        <text>[GlcNAc-(1-&gt;4)-Mur2Ac(oyl-L-Ala-gamma-D-Glu-L-Lys-D-Ala-D-Ala)](n)-di-trans,octa-cis-undecaprenyl diphosphate + beta-D-GlcNAc-(1-&gt;4)-Mur2Ac(oyl-L-Ala-gamma-D-Glu-L-Lys-D-Ala-D-Ala)-di-trans,octa-cis-undecaprenyl diphosphate = [GlcNAc-(1-&gt;4)-Mur2Ac(oyl-L-Ala-gamma-D-Glu-L-Lys-D-Ala-D-Ala)](n+1)-di-trans,octa-cis-undecaprenyl diphosphate + di-trans,octa-cis-undecaprenyl diphosphate + H(+)</text>
        <dbReference type="Rhea" id="RHEA:23708"/>
        <dbReference type="Rhea" id="RHEA-COMP:9602"/>
        <dbReference type="Rhea" id="RHEA-COMP:9603"/>
        <dbReference type="ChEBI" id="CHEBI:15378"/>
        <dbReference type="ChEBI" id="CHEBI:58405"/>
        <dbReference type="ChEBI" id="CHEBI:60033"/>
        <dbReference type="ChEBI" id="CHEBI:78435"/>
        <dbReference type="EC" id="2.4.99.28"/>
    </reaction>
</comment>
<evidence type="ECO:0000256" key="2">
    <source>
        <dbReference type="ARBA" id="ARBA00007090"/>
    </source>
</evidence>
<evidence type="ECO:0000256" key="3">
    <source>
        <dbReference type="ARBA" id="ARBA00007739"/>
    </source>
</evidence>
<evidence type="ECO:0000259" key="15">
    <source>
        <dbReference type="Pfam" id="PF00912"/>
    </source>
</evidence>
<dbReference type="InterPro" id="IPR023346">
    <property type="entry name" value="Lysozyme-like_dom_sf"/>
</dbReference>
<keyword evidence="13" id="KW-0472">Membrane</keyword>
<sequence>MTPADPVEATPPPPAPTADGKIPPGKRVRAALILFCAIAAGLFVYLSMTLPLGRALQPLADPSLVIEDSGGRPIARLGGYKEPPVEVEKLPPHVAQAFIAIEDRRFYSHPGIDPRGLARAMAANARAGRWVQGGSTITQQLAKNAFLDSRRDLTRKGKEALIALWLELRLSKDDILSRYLSAIYFGDGVWGLRAAARHYFDKPPEELTLGEAAMLAGIVKAPSALSPTRNLEGARERARLVLAVMAEQGLITERQARRARLPRPRRGRDPLPSGSWFADWAAPDLREAYGGRFGDVAVRTTLDRRLQRRAEQIIARALDGQGGRAGADQAALVAMRPDGRVVALVGGRRYQAGGFNRATQARRQPGSAFKLFVYLAALRAGAAPDSRVLDAPIDVNGWKPQNYDGRYRGEIDLTTAFAHSSNTAAVRLTQQVGPRAVIRAARDLGVRSPLEPAPTLALGTEETTLMELTAAYAAVASGAYPVVPRATDEPLPGRRARQRPLREQEDLKVLLQAVVDRGTGRSARLSRRAYGKTGTTSDYRDALFVGFSGDLVVGVWVGADDHSAMRNVTGGGLPARIWRDFMSGASARARPPPLPPSIPDPEPVPPPEGVELLPSPPDLPPPEAGPGELPPSIPPPIEIPPPDLPPAIPPPG</sequence>
<dbReference type="SUPFAM" id="SSF53955">
    <property type="entry name" value="Lysozyme-like"/>
    <property type="match status" value="1"/>
</dbReference>
<keyword evidence="9" id="KW-0511">Multifunctional enzyme</keyword>
<feature type="domain" description="Penicillin-binding protein transpeptidase" evidence="14">
    <location>
        <begin position="332"/>
        <end position="540"/>
    </location>
</feature>
<evidence type="ECO:0000256" key="10">
    <source>
        <dbReference type="ARBA" id="ARBA00044770"/>
    </source>
</evidence>
<dbReference type="PANTHER" id="PTHR32282:SF33">
    <property type="entry name" value="PEPTIDOGLYCAN GLYCOSYLTRANSFERASE"/>
    <property type="match status" value="1"/>
</dbReference>
<evidence type="ECO:0000256" key="11">
    <source>
        <dbReference type="ARBA" id="ARBA00049902"/>
    </source>
</evidence>
<feature type="region of interest" description="Disordered" evidence="12">
    <location>
        <begin position="586"/>
        <end position="652"/>
    </location>
</feature>
<organism evidence="16 17">
    <name type="scientific">Phenylobacterium terrae</name>
    <dbReference type="NCBI Taxonomy" id="2665495"/>
    <lineage>
        <taxon>Bacteria</taxon>
        <taxon>Pseudomonadati</taxon>
        <taxon>Pseudomonadota</taxon>
        <taxon>Alphaproteobacteria</taxon>
        <taxon>Caulobacterales</taxon>
        <taxon>Caulobacteraceae</taxon>
        <taxon>Phenylobacterium</taxon>
    </lineage>
</organism>
<keyword evidence="13" id="KW-1133">Transmembrane helix</keyword>
<protein>
    <recommendedName>
        <fullName evidence="10">peptidoglycan glycosyltransferase</fullName>
        <ecNumber evidence="10">2.4.99.28</ecNumber>
    </recommendedName>
</protein>
<dbReference type="InterPro" id="IPR036950">
    <property type="entry name" value="PBP_transglycosylase"/>
</dbReference>
<keyword evidence="13" id="KW-0812">Transmembrane</keyword>
<gene>
    <name evidence="16" type="ORF">ACFSC0_21055</name>
</gene>
<feature type="domain" description="Glycosyl transferase family 51" evidence="15">
    <location>
        <begin position="72"/>
        <end position="245"/>
    </location>
</feature>
<evidence type="ECO:0000256" key="5">
    <source>
        <dbReference type="ARBA" id="ARBA00022670"/>
    </source>
</evidence>
<keyword evidence="5" id="KW-0645">Protease</keyword>
<comment type="similarity">
    <text evidence="2">In the C-terminal section; belongs to the transpeptidase family.</text>
</comment>
<evidence type="ECO:0000256" key="8">
    <source>
        <dbReference type="ARBA" id="ARBA00022801"/>
    </source>
</evidence>
<feature type="region of interest" description="Disordered" evidence="12">
    <location>
        <begin position="1"/>
        <end position="22"/>
    </location>
</feature>
<keyword evidence="4" id="KW-0121">Carboxypeptidase</keyword>
<evidence type="ECO:0000259" key="14">
    <source>
        <dbReference type="Pfam" id="PF00905"/>
    </source>
</evidence>
<dbReference type="EC" id="2.4.99.28" evidence="10"/>
<feature type="transmembrane region" description="Helical" evidence="13">
    <location>
        <begin position="30"/>
        <end position="48"/>
    </location>
</feature>
<dbReference type="InterPro" id="IPR001264">
    <property type="entry name" value="Glyco_trans_51"/>
</dbReference>
<dbReference type="InterPro" id="IPR012338">
    <property type="entry name" value="Beta-lactam/transpept-like"/>
</dbReference>
<evidence type="ECO:0000256" key="13">
    <source>
        <dbReference type="SAM" id="Phobius"/>
    </source>
</evidence>
<proteinExistence type="inferred from homology"/>
<dbReference type="EMBL" id="JBHUEY010000012">
    <property type="protein sequence ID" value="MFD1785895.1"/>
    <property type="molecule type" value="Genomic_DNA"/>
</dbReference>
<feature type="compositionally biased region" description="Pro residues" evidence="12">
    <location>
        <begin position="590"/>
        <end position="652"/>
    </location>
</feature>
<evidence type="ECO:0000256" key="7">
    <source>
        <dbReference type="ARBA" id="ARBA00022679"/>
    </source>
</evidence>
<dbReference type="Pfam" id="PF00905">
    <property type="entry name" value="Transpeptidase"/>
    <property type="match status" value="1"/>
</dbReference>
<dbReference type="InterPro" id="IPR001460">
    <property type="entry name" value="PCN-bd_Tpept"/>
</dbReference>
<keyword evidence="17" id="KW-1185">Reference proteome</keyword>
<accession>A0ABW4N707</accession>
<dbReference type="Gene3D" id="1.10.3810.10">
    <property type="entry name" value="Biosynthetic peptidoglycan transglycosylase-like"/>
    <property type="match status" value="1"/>
</dbReference>
<dbReference type="PANTHER" id="PTHR32282">
    <property type="entry name" value="BINDING PROTEIN TRANSPEPTIDASE, PUTATIVE-RELATED"/>
    <property type="match status" value="1"/>
</dbReference>
<dbReference type="RefSeq" id="WP_377283471.1">
    <property type="nucleotide sequence ID" value="NZ_JBHRSI010000009.1"/>
</dbReference>
<dbReference type="Gene3D" id="3.40.710.10">
    <property type="entry name" value="DD-peptidase/beta-lactamase superfamily"/>
    <property type="match status" value="1"/>
</dbReference>
<dbReference type="Proteomes" id="UP001597237">
    <property type="component" value="Unassembled WGS sequence"/>
</dbReference>
<dbReference type="SUPFAM" id="SSF56601">
    <property type="entry name" value="beta-lactamase/transpeptidase-like"/>
    <property type="match status" value="1"/>
</dbReference>
<dbReference type="GO" id="GO:0016757">
    <property type="term" value="F:glycosyltransferase activity"/>
    <property type="evidence" value="ECO:0007669"/>
    <property type="project" value="UniProtKB-KW"/>
</dbReference>